<evidence type="ECO:0000256" key="1">
    <source>
        <dbReference type="ARBA" id="ARBA00022448"/>
    </source>
</evidence>
<dbReference type="Proteomes" id="UP000552954">
    <property type="component" value="Unassembled WGS sequence"/>
</dbReference>
<dbReference type="SUPFAM" id="SSF46626">
    <property type="entry name" value="Cytochrome c"/>
    <property type="match status" value="1"/>
</dbReference>
<dbReference type="GO" id="GO:0009055">
    <property type="term" value="F:electron transfer activity"/>
    <property type="evidence" value="ECO:0007669"/>
    <property type="project" value="InterPro"/>
</dbReference>
<dbReference type="PANTHER" id="PTHR33751:SF9">
    <property type="entry name" value="CYTOCHROME C4"/>
    <property type="match status" value="1"/>
</dbReference>
<comment type="caution">
    <text evidence="5">The sequence shown here is derived from an EMBL/GenBank/DDBJ whole genome shotgun (WGS) entry which is preliminary data.</text>
</comment>
<evidence type="ECO:0000313" key="6">
    <source>
        <dbReference type="Proteomes" id="UP000552954"/>
    </source>
</evidence>
<keyword evidence="1" id="KW-0813">Transport</keyword>
<evidence type="ECO:0008006" key="7">
    <source>
        <dbReference type="Google" id="ProtNLM"/>
    </source>
</evidence>
<accession>A0A849KIH1</accession>
<dbReference type="Gene3D" id="1.10.760.10">
    <property type="entry name" value="Cytochrome c-like domain"/>
    <property type="match status" value="1"/>
</dbReference>
<reference evidence="5 6" key="1">
    <citation type="submission" date="2020-05" db="EMBL/GenBank/DDBJ databases">
        <authorList>
            <person name="Khan S.A."/>
            <person name="Jeon C.O."/>
            <person name="Chun B.H."/>
        </authorList>
    </citation>
    <scope>NUCLEOTIDE SEQUENCE [LARGE SCALE GENOMIC DNA]</scope>
    <source>
        <strain evidence="5 6">B156</strain>
    </source>
</reference>
<dbReference type="InterPro" id="IPR050597">
    <property type="entry name" value="Cytochrome_c_Oxidase_Subunit"/>
</dbReference>
<dbReference type="GO" id="GO:0020037">
    <property type="term" value="F:heme binding"/>
    <property type="evidence" value="ECO:0007669"/>
    <property type="project" value="InterPro"/>
</dbReference>
<dbReference type="RefSeq" id="WP_171559838.1">
    <property type="nucleotide sequence ID" value="NZ_JABFCS010000001.1"/>
</dbReference>
<organism evidence="5 6">
    <name type="scientific">Ramlibacter montanisoli</name>
    <dbReference type="NCBI Taxonomy" id="2732512"/>
    <lineage>
        <taxon>Bacteria</taxon>
        <taxon>Pseudomonadati</taxon>
        <taxon>Pseudomonadota</taxon>
        <taxon>Betaproteobacteria</taxon>
        <taxon>Burkholderiales</taxon>
        <taxon>Comamonadaceae</taxon>
        <taxon>Ramlibacter</taxon>
    </lineage>
</organism>
<evidence type="ECO:0000256" key="3">
    <source>
        <dbReference type="SAM" id="MobiDB-lite"/>
    </source>
</evidence>
<gene>
    <name evidence="5" type="ORF">HK415_12880</name>
</gene>
<feature type="chain" id="PRO_5032613566" description="Cytochrome c domain-containing protein" evidence="4">
    <location>
        <begin position="24"/>
        <end position="162"/>
    </location>
</feature>
<keyword evidence="4" id="KW-0732">Signal</keyword>
<proteinExistence type="predicted"/>
<evidence type="ECO:0000313" key="5">
    <source>
        <dbReference type="EMBL" id="NNU43853.1"/>
    </source>
</evidence>
<dbReference type="EMBL" id="JABFCS010000001">
    <property type="protein sequence ID" value="NNU43853.1"/>
    <property type="molecule type" value="Genomic_DNA"/>
</dbReference>
<sequence>MRQGDPVLWTILLCAALAGGARAADGEGEPASAAAIRDRAAQAEADPALQSRLLQLGRKVAVVCAHCHGAHGIAARPDAPILTAQKRAYLLEQLQQFADGRRRDPLMEEVMGNMSVDEMVGAVLFFSAQPLRRPAGPPPAFSADAGSAGRPPAPGTSTAAAR</sequence>
<dbReference type="InterPro" id="IPR036909">
    <property type="entry name" value="Cyt_c-like_dom_sf"/>
</dbReference>
<keyword evidence="2" id="KW-0249">Electron transport</keyword>
<feature type="signal peptide" evidence="4">
    <location>
        <begin position="1"/>
        <end position="23"/>
    </location>
</feature>
<evidence type="ECO:0000256" key="2">
    <source>
        <dbReference type="ARBA" id="ARBA00022982"/>
    </source>
</evidence>
<dbReference type="AlphaFoldDB" id="A0A849KIH1"/>
<feature type="region of interest" description="Disordered" evidence="3">
    <location>
        <begin position="135"/>
        <end position="162"/>
    </location>
</feature>
<protein>
    <recommendedName>
        <fullName evidence="7">Cytochrome c domain-containing protein</fullName>
    </recommendedName>
</protein>
<keyword evidence="6" id="KW-1185">Reference proteome</keyword>
<dbReference type="PANTHER" id="PTHR33751">
    <property type="entry name" value="CBB3-TYPE CYTOCHROME C OXIDASE SUBUNIT FIXP"/>
    <property type="match status" value="1"/>
</dbReference>
<name>A0A849KIH1_9BURK</name>
<reference evidence="5 6" key="2">
    <citation type="submission" date="2020-06" db="EMBL/GenBank/DDBJ databases">
        <title>Ramlibacter rhizophilus sp. nov., isolated from rhizosphere soil of national flower Mugunghwa from South Korea.</title>
        <authorList>
            <person name="Zheng-Fei Y."/>
            <person name="Huan T."/>
        </authorList>
    </citation>
    <scope>NUCLEOTIDE SEQUENCE [LARGE SCALE GENOMIC DNA]</scope>
    <source>
        <strain evidence="5 6">B156</strain>
    </source>
</reference>
<evidence type="ECO:0000256" key="4">
    <source>
        <dbReference type="SAM" id="SignalP"/>
    </source>
</evidence>